<dbReference type="AlphaFoldDB" id="A0A0G0M0X0"/>
<dbReference type="EMBL" id="LBWA01000008">
    <property type="protein sequence ID" value="KKQ97808.1"/>
    <property type="molecule type" value="Genomic_DNA"/>
</dbReference>
<proteinExistence type="predicted"/>
<dbReference type="Proteomes" id="UP000034325">
    <property type="component" value="Unassembled WGS sequence"/>
</dbReference>
<reference evidence="1 2" key="1">
    <citation type="journal article" date="2015" name="Nature">
        <title>rRNA introns, odd ribosomes, and small enigmatic genomes across a large radiation of phyla.</title>
        <authorList>
            <person name="Brown C.T."/>
            <person name="Hug L.A."/>
            <person name="Thomas B.C."/>
            <person name="Sharon I."/>
            <person name="Castelle C.J."/>
            <person name="Singh A."/>
            <person name="Wilkins M.J."/>
            <person name="Williams K.H."/>
            <person name="Banfield J.F."/>
        </authorList>
    </citation>
    <scope>NUCLEOTIDE SEQUENCE [LARGE SCALE GENOMIC DNA]</scope>
</reference>
<evidence type="ECO:0000313" key="1">
    <source>
        <dbReference type="EMBL" id="KKQ97808.1"/>
    </source>
</evidence>
<name>A0A0G0M0X0_9BACT</name>
<comment type="caution">
    <text evidence="1">The sequence shown here is derived from an EMBL/GenBank/DDBJ whole genome shotgun (WGS) entry which is preliminary data.</text>
</comment>
<protein>
    <submittedName>
        <fullName evidence="1">Uncharacterized protein</fullName>
    </submittedName>
</protein>
<sequence length="409" mass="44156">MKKALLSLFTIGVIAVIAVFATQAFFSDTETSKGNVLQAGAIDLKVDYDGYYNKEVDGHPNAGTWELKDLTLAEKFFDLRDIKPGDFGEGTISLHVYDNNAWGCVNIIPTHNDDVTTNEPELEAGDVANTDSLFDGELAQNMQFKIWADICSPAVNPEEEGAEPGDNIYQEGCDRLLTEGTGPLTPTTWALADSVSPNVFTGLPNDPLVGSNNYYLGVAWNVPGVVGNIIQTDKYMADVSFYVEQSRNNTKFVCPSVEPKPNTLRLENEVEVQGGPWTVLDQDQIYADLTWAGDSATFNYTLTGKGLAPTTDYALIYYADGWPGNNPGAFIGEGTTNASGDIAFAGNPDLGVDLPTLPDGNFATGAKIWLVLSADYNGGNPSTGPMTAWNPGSYLFEGNVYVHYNDTDN</sequence>
<gene>
    <name evidence="1" type="ORF">UT23_C0008G0081</name>
</gene>
<evidence type="ECO:0000313" key="2">
    <source>
        <dbReference type="Proteomes" id="UP000034325"/>
    </source>
</evidence>
<accession>A0A0G0M0X0</accession>
<organism evidence="1 2">
    <name type="scientific">Candidatus Woesebacteria bacterium GW2011_GWA1_39_12</name>
    <dbReference type="NCBI Taxonomy" id="1618549"/>
    <lineage>
        <taxon>Bacteria</taxon>
        <taxon>Candidatus Woeseibacteriota</taxon>
    </lineage>
</organism>